<evidence type="ECO:0000313" key="2">
    <source>
        <dbReference type="Proteomes" id="UP001151071"/>
    </source>
</evidence>
<keyword evidence="2" id="KW-1185">Reference proteome</keyword>
<proteinExistence type="predicted"/>
<dbReference type="Proteomes" id="UP001151071">
    <property type="component" value="Unassembled WGS sequence"/>
</dbReference>
<dbReference type="EMBL" id="JAPYYP010000006">
    <property type="protein sequence ID" value="MDA5108216.1"/>
    <property type="molecule type" value="Genomic_DNA"/>
</dbReference>
<organism evidence="1 2">
    <name type="scientific">Brevibacillus thermoruber</name>
    <dbReference type="NCBI Taxonomy" id="33942"/>
    <lineage>
        <taxon>Bacteria</taxon>
        <taxon>Bacillati</taxon>
        <taxon>Bacillota</taxon>
        <taxon>Bacilli</taxon>
        <taxon>Bacillales</taxon>
        <taxon>Paenibacillaceae</taxon>
        <taxon>Brevibacillus</taxon>
    </lineage>
</organism>
<sequence>MNDRPRDRDIQLNRERQLQEPYPAAARVVVQVVRAKAAESPAPLVPEEAAGGVDGLKTGVPSNYEASLGGEPASLTAFEVKKSPGRL</sequence>
<accession>A0A9X3TP90</accession>
<protein>
    <submittedName>
        <fullName evidence="1">Uncharacterized protein</fullName>
    </submittedName>
</protein>
<dbReference type="RefSeq" id="WP_271139832.1">
    <property type="nucleotide sequence ID" value="NZ_JAPYYP010000006.1"/>
</dbReference>
<comment type="caution">
    <text evidence="1">The sequence shown here is derived from an EMBL/GenBank/DDBJ whole genome shotgun (WGS) entry which is preliminary data.</text>
</comment>
<dbReference type="AlphaFoldDB" id="A0A9X3TP90"/>
<gene>
    <name evidence="1" type="ORF">O3V59_07575</name>
</gene>
<name>A0A9X3TP90_9BACL</name>
<evidence type="ECO:0000313" key="1">
    <source>
        <dbReference type="EMBL" id="MDA5108216.1"/>
    </source>
</evidence>
<reference evidence="1" key="1">
    <citation type="submission" date="2022-12" db="EMBL/GenBank/DDBJ databases">
        <title>Draft genome sequence of the thermophilic strain Brevibacillus thermoruber HT42, isolated from Los Humeros, Puebla, Mexico, with biotechnological potential.</title>
        <authorList>
            <person name="Lara Sanchez J."/>
            <person name="Solis Palacios R."/>
            <person name="Bustos Baena A.S."/>
            <person name="Ruz Baez A.E."/>
            <person name="Espinosa Luna G."/>
            <person name="Oliart Ros R.M."/>
        </authorList>
    </citation>
    <scope>NUCLEOTIDE SEQUENCE</scope>
    <source>
        <strain evidence="1">HT42</strain>
    </source>
</reference>